<name>A0A6J5KIR7_9CAUD</name>
<sequence length="90" mass="9985">MALKLSVPTQFGPSADEAYAKITNFYGTKDQLQVQVAIYYNKEARDGNLSTVKENAHYIAMEDLPEGMAFIPAIYEVLKTMADYQGAEDA</sequence>
<reference evidence="1" key="1">
    <citation type="submission" date="2020-04" db="EMBL/GenBank/DDBJ databases">
        <authorList>
            <person name="Chiriac C."/>
            <person name="Salcher M."/>
            <person name="Ghai R."/>
            <person name="Kavagutti S V."/>
        </authorList>
    </citation>
    <scope>NUCLEOTIDE SEQUENCE</scope>
</reference>
<protein>
    <submittedName>
        <fullName evidence="1">Uncharacterized protein</fullName>
    </submittedName>
</protein>
<gene>
    <name evidence="1" type="ORF">UFOVP11_10</name>
</gene>
<accession>A0A6J5KIR7</accession>
<proteinExistence type="predicted"/>
<dbReference type="EMBL" id="LR796147">
    <property type="protein sequence ID" value="CAB4121415.1"/>
    <property type="molecule type" value="Genomic_DNA"/>
</dbReference>
<evidence type="ECO:0000313" key="1">
    <source>
        <dbReference type="EMBL" id="CAB4121415.1"/>
    </source>
</evidence>
<organism evidence="1">
    <name type="scientific">uncultured Caudovirales phage</name>
    <dbReference type="NCBI Taxonomy" id="2100421"/>
    <lineage>
        <taxon>Viruses</taxon>
        <taxon>Duplodnaviria</taxon>
        <taxon>Heunggongvirae</taxon>
        <taxon>Uroviricota</taxon>
        <taxon>Caudoviricetes</taxon>
        <taxon>Peduoviridae</taxon>
        <taxon>Maltschvirus</taxon>
        <taxon>Maltschvirus maltsch</taxon>
    </lineage>
</organism>